<proteinExistence type="inferred from homology"/>
<evidence type="ECO:0000256" key="2">
    <source>
        <dbReference type="ARBA" id="ARBA00022515"/>
    </source>
</evidence>
<dbReference type="FunFam" id="3.90.980.10:FF:000001">
    <property type="entry name" value="DNA primase"/>
    <property type="match status" value="1"/>
</dbReference>
<dbReference type="AlphaFoldDB" id="A0A0F9YDM0"/>
<comment type="domain">
    <text evidence="12">Contains an N-terminal zinc-binding domain, a central core domain that contains the primase activity, and a C-terminal DnaB-binding domain.</text>
</comment>
<dbReference type="PANTHER" id="PTHR30313">
    <property type="entry name" value="DNA PRIMASE"/>
    <property type="match status" value="1"/>
</dbReference>
<comment type="cofactor">
    <cofactor evidence="12 13 14">
        <name>Zn(2+)</name>
        <dbReference type="ChEBI" id="CHEBI:29105"/>
    </cofactor>
    <text evidence="12 13 14">Binds 1 zinc ion per monomer.</text>
</comment>
<dbReference type="PROSITE" id="PS50880">
    <property type="entry name" value="TOPRIM"/>
    <property type="match status" value="1"/>
</dbReference>
<name>A0A0F9YDM0_9BACT</name>
<dbReference type="InterPro" id="IPR030846">
    <property type="entry name" value="DnaG_bac"/>
</dbReference>
<evidence type="ECO:0000256" key="1">
    <source>
        <dbReference type="ARBA" id="ARBA00022478"/>
    </source>
</evidence>
<dbReference type="Pfam" id="PF01807">
    <property type="entry name" value="Zn_ribbon_DnaG"/>
    <property type="match status" value="1"/>
</dbReference>
<keyword evidence="1 12" id="KW-0240">DNA-directed RNA polymerase</keyword>
<dbReference type="GO" id="GO:0003899">
    <property type="term" value="F:DNA-directed RNA polymerase activity"/>
    <property type="evidence" value="ECO:0007669"/>
    <property type="project" value="UniProtKB-UniRule"/>
</dbReference>
<comment type="similarity">
    <text evidence="12 13">Belongs to the DnaG primase family.</text>
</comment>
<evidence type="ECO:0000256" key="7">
    <source>
        <dbReference type="ARBA" id="ARBA00022771"/>
    </source>
</evidence>
<dbReference type="InterPro" id="IPR034151">
    <property type="entry name" value="TOPRIM_DnaG_bac"/>
</dbReference>
<dbReference type="PIRSF" id="PIRSF002811">
    <property type="entry name" value="DnaG"/>
    <property type="match status" value="1"/>
</dbReference>
<comment type="function">
    <text evidence="12 13">RNA polymerase that catalyzes the synthesis of short RNA molecules used as primers for DNA polymerase during DNA replication.</text>
</comment>
<dbReference type="CDD" id="cd03364">
    <property type="entry name" value="TOPRIM_DnaG_primases"/>
    <property type="match status" value="1"/>
</dbReference>
<comment type="caution">
    <text evidence="17">The sequence shown here is derived from an EMBL/GenBank/DDBJ whole genome shotgun (WGS) entry which is preliminary data.</text>
</comment>
<dbReference type="Pfam" id="PF13155">
    <property type="entry name" value="Toprim_2"/>
    <property type="match status" value="1"/>
</dbReference>
<evidence type="ECO:0000313" key="17">
    <source>
        <dbReference type="EMBL" id="KKP29438.1"/>
    </source>
</evidence>
<keyword evidence="2 12" id="KW-0639">Primosome</keyword>
<dbReference type="GO" id="GO:0008270">
    <property type="term" value="F:zinc ion binding"/>
    <property type="evidence" value="ECO:0007669"/>
    <property type="project" value="UniProtKB-UniRule"/>
</dbReference>
<accession>A0A0F9YDM0</accession>
<reference evidence="17 18" key="1">
    <citation type="journal article" date="2015" name="Nature">
        <title>rRNA introns, odd ribosomes, and small enigmatic genomes across a large radiation of phyla.</title>
        <authorList>
            <person name="Brown C.T."/>
            <person name="Hug L.A."/>
            <person name="Thomas B.C."/>
            <person name="Sharon I."/>
            <person name="Castelle C.J."/>
            <person name="Singh A."/>
            <person name="Wilkins M.J."/>
            <person name="Williams K.H."/>
            <person name="Banfield J.F."/>
        </authorList>
    </citation>
    <scope>NUCLEOTIDE SEQUENCE [LARGE SCALE GENOMIC DNA]</scope>
</reference>
<evidence type="ECO:0000256" key="9">
    <source>
        <dbReference type="ARBA" id="ARBA00022842"/>
    </source>
</evidence>
<dbReference type="SMART" id="SM00493">
    <property type="entry name" value="TOPRIM"/>
    <property type="match status" value="1"/>
</dbReference>
<evidence type="ECO:0000259" key="16">
    <source>
        <dbReference type="PROSITE" id="PS50880"/>
    </source>
</evidence>
<keyword evidence="6 12" id="KW-0479">Metal-binding</keyword>
<dbReference type="InterPro" id="IPR036977">
    <property type="entry name" value="DNA_primase_Znf_CHC2"/>
</dbReference>
<protein>
    <recommendedName>
        <fullName evidence="12 13">DNA primase</fullName>
        <ecNumber evidence="12">2.7.7.101</ecNumber>
    </recommendedName>
</protein>
<dbReference type="Proteomes" id="UP000034934">
    <property type="component" value="Unassembled WGS sequence"/>
</dbReference>
<dbReference type="EC" id="2.7.7.101" evidence="12"/>
<dbReference type="FunFam" id="3.90.580.10:FF:000001">
    <property type="entry name" value="DNA primase"/>
    <property type="match status" value="1"/>
</dbReference>
<dbReference type="PATRIC" id="fig|1618767.3.peg.749"/>
<dbReference type="Gene3D" id="3.90.980.10">
    <property type="entry name" value="DNA primase, catalytic core, N-terminal domain"/>
    <property type="match status" value="1"/>
</dbReference>
<evidence type="ECO:0000256" key="12">
    <source>
        <dbReference type="HAMAP-Rule" id="MF_00974"/>
    </source>
</evidence>
<dbReference type="InterPro" id="IPR013264">
    <property type="entry name" value="DNAG_N"/>
</dbReference>
<dbReference type="GO" id="GO:1990077">
    <property type="term" value="C:primosome complex"/>
    <property type="evidence" value="ECO:0007669"/>
    <property type="project" value="UniProtKB-KW"/>
</dbReference>
<dbReference type="PANTHER" id="PTHR30313:SF2">
    <property type="entry name" value="DNA PRIMASE"/>
    <property type="match status" value="1"/>
</dbReference>
<dbReference type="InterPro" id="IPR002694">
    <property type="entry name" value="Znf_CHC2"/>
</dbReference>
<dbReference type="Gene3D" id="3.90.580.10">
    <property type="entry name" value="Zinc finger, CHC2-type domain"/>
    <property type="match status" value="1"/>
</dbReference>
<feature type="coiled-coil region" evidence="15">
    <location>
        <begin position="540"/>
        <end position="567"/>
    </location>
</feature>
<evidence type="ECO:0000256" key="13">
    <source>
        <dbReference type="PIRNR" id="PIRNR002811"/>
    </source>
</evidence>
<keyword evidence="8 12" id="KW-0862">Zinc</keyword>
<evidence type="ECO:0000256" key="15">
    <source>
        <dbReference type="SAM" id="Coils"/>
    </source>
</evidence>
<keyword evidence="10 12" id="KW-0238">DNA-binding</keyword>
<dbReference type="Gene3D" id="3.40.1360.10">
    <property type="match status" value="1"/>
</dbReference>
<keyword evidence="7 12" id="KW-0863">Zinc-finger</keyword>
<sequence>MDQVEEVKRKTDIAAIVGQYVALKKMGRNQKGLCPFHAEKTPSFMVNEELGLYKCFGCGAGGDVINFLMEIEGMDFVEALSRLAERVGIKIEYKNSDEGDEKRKLLEIMDLAARYYHYLLTDHEEGAEARKYLKERKISSKLQETFNIGFALPEWDGLINYLVGKKKYKEEDLYRCGLVNKGGRSGYFDKFRGRIMFPLQDSAGKVVGFTGRILPALAKGEEPKYMNSPETEIYHKGRSLYGFFQAKQVIREKKQVVLVEGQMDLISSYSAGVGESVAVGGTALTEEQIEMIARLAGKIIFALDADFAGTAAIKRSIEIAEKRGLIIKVVLIVGGKDPDDIARENPNKWKEMVEDAVNVYEFILKKALEKYPEGGDDRIRKVAEETVPFFAKIEQEMDRDRWVRKLADALGISRESVNAEIDKVRRGLGVSLKEKGKESVEKDSKREAELVRMVIGWLVLSGKETVEEVKKWFSDIEIEGAEGKALVWIFNNKEDETPVKLIEKMPSELKSVVEESLMMKDMDEKPEKRDVMRLTGKILREYLEEKIKRLQIEVAEAEKADKSLLADEKYLEVVKFNKKINEIAAILA</sequence>
<dbReference type="GO" id="GO:0000428">
    <property type="term" value="C:DNA-directed RNA polymerase complex"/>
    <property type="evidence" value="ECO:0007669"/>
    <property type="project" value="UniProtKB-KW"/>
</dbReference>
<evidence type="ECO:0000256" key="6">
    <source>
        <dbReference type="ARBA" id="ARBA00022723"/>
    </source>
</evidence>
<evidence type="ECO:0000313" key="18">
    <source>
        <dbReference type="Proteomes" id="UP000034934"/>
    </source>
</evidence>
<dbReference type="EMBL" id="LBOG01000014">
    <property type="protein sequence ID" value="KKP29438.1"/>
    <property type="molecule type" value="Genomic_DNA"/>
</dbReference>
<evidence type="ECO:0000256" key="4">
    <source>
        <dbReference type="ARBA" id="ARBA00022695"/>
    </source>
</evidence>
<evidence type="ECO:0000256" key="8">
    <source>
        <dbReference type="ARBA" id="ARBA00022833"/>
    </source>
</evidence>
<feature type="zinc finger region" description="CHC2-type" evidence="12 14">
    <location>
        <begin position="34"/>
        <end position="58"/>
    </location>
</feature>
<evidence type="ECO:0000256" key="14">
    <source>
        <dbReference type="PIRSR" id="PIRSR002811-1"/>
    </source>
</evidence>
<keyword evidence="15" id="KW-0175">Coiled coil</keyword>
<dbReference type="Pfam" id="PF08275">
    <property type="entry name" value="DNAG_N"/>
    <property type="match status" value="1"/>
</dbReference>
<comment type="subunit">
    <text evidence="12">Monomer. Interacts with DnaB.</text>
</comment>
<keyword evidence="3 12" id="KW-0808">Transferase</keyword>
<organism evidence="17 18">
    <name type="scientific">Candidatus Nomurabacteria bacterium GW2011_GWF1_31_48</name>
    <dbReference type="NCBI Taxonomy" id="1618767"/>
    <lineage>
        <taxon>Bacteria</taxon>
        <taxon>Candidatus Nomuraibacteriota</taxon>
    </lineage>
</organism>
<keyword evidence="9" id="KW-0460">Magnesium</keyword>
<dbReference type="InterPro" id="IPR050219">
    <property type="entry name" value="DnaG_primase"/>
</dbReference>
<dbReference type="InterPro" id="IPR006295">
    <property type="entry name" value="DNA_primase_DnaG"/>
</dbReference>
<keyword evidence="11 12" id="KW-0804">Transcription</keyword>
<feature type="domain" description="Toprim" evidence="16">
    <location>
        <begin position="254"/>
        <end position="335"/>
    </location>
</feature>
<dbReference type="SUPFAM" id="SSF56731">
    <property type="entry name" value="DNA primase core"/>
    <property type="match status" value="1"/>
</dbReference>
<evidence type="ECO:0000256" key="10">
    <source>
        <dbReference type="ARBA" id="ARBA00023125"/>
    </source>
</evidence>
<comment type="catalytic activity">
    <reaction evidence="12">
        <text>ssDNA + n NTP = ssDNA/pppN(pN)n-1 hybrid + (n-1) diphosphate.</text>
        <dbReference type="EC" id="2.7.7.101"/>
    </reaction>
</comment>
<dbReference type="InterPro" id="IPR037068">
    <property type="entry name" value="DNA_primase_core_N_sf"/>
</dbReference>
<dbReference type="InterPro" id="IPR006171">
    <property type="entry name" value="TOPRIM_dom"/>
</dbReference>
<evidence type="ECO:0000256" key="5">
    <source>
        <dbReference type="ARBA" id="ARBA00022705"/>
    </source>
</evidence>
<gene>
    <name evidence="12" type="primary">dnaG</name>
    <name evidence="17" type="ORF">UR19_C0014G0002</name>
</gene>
<evidence type="ECO:0000256" key="11">
    <source>
        <dbReference type="ARBA" id="ARBA00023163"/>
    </source>
</evidence>
<dbReference type="GO" id="GO:0003677">
    <property type="term" value="F:DNA binding"/>
    <property type="evidence" value="ECO:0007669"/>
    <property type="project" value="UniProtKB-KW"/>
</dbReference>
<keyword evidence="5 12" id="KW-0235">DNA replication</keyword>
<dbReference type="GO" id="GO:0006269">
    <property type="term" value="P:DNA replication, synthesis of primer"/>
    <property type="evidence" value="ECO:0007669"/>
    <property type="project" value="UniProtKB-UniRule"/>
</dbReference>
<dbReference type="HAMAP" id="MF_00974">
    <property type="entry name" value="DNA_primase_DnaG"/>
    <property type="match status" value="1"/>
</dbReference>
<dbReference type="SUPFAM" id="SSF57783">
    <property type="entry name" value="Zinc beta-ribbon"/>
    <property type="match status" value="1"/>
</dbReference>
<dbReference type="SMART" id="SM00400">
    <property type="entry name" value="ZnF_CHCC"/>
    <property type="match status" value="1"/>
</dbReference>
<keyword evidence="4 12" id="KW-0548">Nucleotidyltransferase</keyword>
<dbReference type="GO" id="GO:0005737">
    <property type="term" value="C:cytoplasm"/>
    <property type="evidence" value="ECO:0007669"/>
    <property type="project" value="TreeGrafter"/>
</dbReference>
<evidence type="ECO:0000256" key="3">
    <source>
        <dbReference type="ARBA" id="ARBA00022679"/>
    </source>
</evidence>
<dbReference type="NCBIfam" id="TIGR01391">
    <property type="entry name" value="dnaG"/>
    <property type="match status" value="1"/>
</dbReference>